<feature type="transmembrane region" description="Helical" evidence="5">
    <location>
        <begin position="75"/>
        <end position="95"/>
    </location>
</feature>
<organism evidence="7 8">
    <name type="scientific">Conyzicola nivalis</name>
    <dbReference type="NCBI Taxonomy" id="1477021"/>
    <lineage>
        <taxon>Bacteria</taxon>
        <taxon>Bacillati</taxon>
        <taxon>Actinomycetota</taxon>
        <taxon>Actinomycetes</taxon>
        <taxon>Micrococcales</taxon>
        <taxon>Microbacteriaceae</taxon>
        <taxon>Conyzicola</taxon>
    </lineage>
</organism>
<keyword evidence="4 5" id="KW-0472">Membrane</keyword>
<dbReference type="RefSeq" id="WP_354026083.1">
    <property type="nucleotide sequence ID" value="NZ_JBEPSJ010000005.1"/>
</dbReference>
<evidence type="ECO:0000256" key="4">
    <source>
        <dbReference type="ARBA" id="ARBA00023136"/>
    </source>
</evidence>
<evidence type="ECO:0000256" key="5">
    <source>
        <dbReference type="SAM" id="Phobius"/>
    </source>
</evidence>
<protein>
    <submittedName>
        <fullName evidence="7">Uncharacterized membrane protein YidH (DUF202 family)</fullName>
    </submittedName>
</protein>
<dbReference type="EMBL" id="JBEPSJ010000005">
    <property type="protein sequence ID" value="MET4583918.1"/>
    <property type="molecule type" value="Genomic_DNA"/>
</dbReference>
<keyword evidence="3 5" id="KW-1133">Transmembrane helix</keyword>
<keyword evidence="8" id="KW-1185">Reference proteome</keyword>
<comment type="subcellular location">
    <subcellularLocation>
        <location evidence="1">Endomembrane system</location>
        <topology evidence="1">Multi-pass membrane protein</topology>
    </subcellularLocation>
</comment>
<accession>A0ABV2QTW4</accession>
<sequence length="96" mass="9664">MSAPADPGLQRERTSLSWNRTALSVIVVALLLVRSGFVAEQPALSALGATLLVGAAAIVLFAARRSFVGPAPRHGFALIAGVGTLACAAGLASILV</sequence>
<evidence type="ECO:0000259" key="6">
    <source>
        <dbReference type="Pfam" id="PF02656"/>
    </source>
</evidence>
<gene>
    <name evidence="7" type="ORF">ABIE21_003449</name>
</gene>
<evidence type="ECO:0000256" key="1">
    <source>
        <dbReference type="ARBA" id="ARBA00004127"/>
    </source>
</evidence>
<evidence type="ECO:0000256" key="2">
    <source>
        <dbReference type="ARBA" id="ARBA00022692"/>
    </source>
</evidence>
<dbReference type="Pfam" id="PF02656">
    <property type="entry name" value="DUF202"/>
    <property type="match status" value="1"/>
</dbReference>
<comment type="caution">
    <text evidence="7">The sequence shown here is derived from an EMBL/GenBank/DDBJ whole genome shotgun (WGS) entry which is preliminary data.</text>
</comment>
<proteinExistence type="predicted"/>
<name>A0ABV2QTW4_9MICO</name>
<evidence type="ECO:0000313" key="7">
    <source>
        <dbReference type="EMBL" id="MET4583918.1"/>
    </source>
</evidence>
<keyword evidence="2 5" id="KW-0812">Transmembrane</keyword>
<dbReference type="InterPro" id="IPR003807">
    <property type="entry name" value="DUF202"/>
</dbReference>
<reference evidence="7 8" key="1">
    <citation type="submission" date="2024-06" db="EMBL/GenBank/DDBJ databases">
        <title>Sorghum-associated microbial communities from plants grown in Nebraska, USA.</title>
        <authorList>
            <person name="Schachtman D."/>
        </authorList>
    </citation>
    <scope>NUCLEOTIDE SEQUENCE [LARGE SCALE GENOMIC DNA]</scope>
    <source>
        <strain evidence="7 8">2857</strain>
    </source>
</reference>
<feature type="transmembrane region" description="Helical" evidence="5">
    <location>
        <begin position="21"/>
        <end position="37"/>
    </location>
</feature>
<feature type="domain" description="DUF202" evidence="6">
    <location>
        <begin position="6"/>
        <end position="66"/>
    </location>
</feature>
<dbReference type="Proteomes" id="UP001549257">
    <property type="component" value="Unassembled WGS sequence"/>
</dbReference>
<evidence type="ECO:0000313" key="8">
    <source>
        <dbReference type="Proteomes" id="UP001549257"/>
    </source>
</evidence>
<feature type="transmembrane region" description="Helical" evidence="5">
    <location>
        <begin position="43"/>
        <end position="63"/>
    </location>
</feature>
<evidence type="ECO:0000256" key="3">
    <source>
        <dbReference type="ARBA" id="ARBA00022989"/>
    </source>
</evidence>